<keyword evidence="2" id="KW-0812">Transmembrane</keyword>
<proteinExistence type="predicted"/>
<dbReference type="Proteomes" id="UP001303889">
    <property type="component" value="Unassembled WGS sequence"/>
</dbReference>
<organism evidence="3 4">
    <name type="scientific">Staphylotrichum tortipilum</name>
    <dbReference type="NCBI Taxonomy" id="2831512"/>
    <lineage>
        <taxon>Eukaryota</taxon>
        <taxon>Fungi</taxon>
        <taxon>Dikarya</taxon>
        <taxon>Ascomycota</taxon>
        <taxon>Pezizomycotina</taxon>
        <taxon>Sordariomycetes</taxon>
        <taxon>Sordariomycetidae</taxon>
        <taxon>Sordariales</taxon>
        <taxon>Chaetomiaceae</taxon>
        <taxon>Staphylotrichum</taxon>
    </lineage>
</organism>
<feature type="transmembrane region" description="Helical" evidence="2">
    <location>
        <begin position="116"/>
        <end position="133"/>
    </location>
</feature>
<feature type="compositionally biased region" description="Basic and acidic residues" evidence="1">
    <location>
        <begin position="303"/>
        <end position="313"/>
    </location>
</feature>
<evidence type="ECO:0000313" key="4">
    <source>
        <dbReference type="Proteomes" id="UP001303889"/>
    </source>
</evidence>
<feature type="region of interest" description="Disordered" evidence="1">
    <location>
        <begin position="257"/>
        <end position="378"/>
    </location>
</feature>
<keyword evidence="2" id="KW-0472">Membrane</keyword>
<accession>A0AAN6MGL1</accession>
<name>A0AAN6MGL1_9PEZI</name>
<feature type="transmembrane region" description="Helical" evidence="2">
    <location>
        <begin position="75"/>
        <end position="95"/>
    </location>
</feature>
<evidence type="ECO:0000256" key="1">
    <source>
        <dbReference type="SAM" id="MobiDB-lite"/>
    </source>
</evidence>
<reference evidence="3" key="2">
    <citation type="submission" date="2023-05" db="EMBL/GenBank/DDBJ databases">
        <authorList>
            <consortium name="Lawrence Berkeley National Laboratory"/>
            <person name="Steindorff A."/>
            <person name="Hensen N."/>
            <person name="Bonometti L."/>
            <person name="Westerberg I."/>
            <person name="Brannstrom I.O."/>
            <person name="Guillou S."/>
            <person name="Cros-Aarteil S."/>
            <person name="Calhoun S."/>
            <person name="Haridas S."/>
            <person name="Kuo A."/>
            <person name="Mondo S."/>
            <person name="Pangilinan J."/>
            <person name="Riley R."/>
            <person name="Labutti K."/>
            <person name="Andreopoulos B."/>
            <person name="Lipzen A."/>
            <person name="Chen C."/>
            <person name="Yanf M."/>
            <person name="Daum C."/>
            <person name="Ng V."/>
            <person name="Clum A."/>
            <person name="Ohm R."/>
            <person name="Martin F."/>
            <person name="Silar P."/>
            <person name="Natvig D."/>
            <person name="Lalanne C."/>
            <person name="Gautier V."/>
            <person name="Ament-Velasquez S.L."/>
            <person name="Kruys A."/>
            <person name="Hutchinson M.I."/>
            <person name="Powell A.J."/>
            <person name="Barry K."/>
            <person name="Miller A.N."/>
            <person name="Grigoriev I.V."/>
            <person name="Debuchy R."/>
            <person name="Gladieux P."/>
            <person name="Thoren M.H."/>
            <person name="Johannesson H."/>
        </authorList>
    </citation>
    <scope>NUCLEOTIDE SEQUENCE</scope>
    <source>
        <strain evidence="3">CBS 103.79</strain>
    </source>
</reference>
<dbReference type="PANTHER" id="PTHR35179">
    <property type="entry name" value="PROTEIN CBG02620"/>
    <property type="match status" value="1"/>
</dbReference>
<feature type="transmembrane region" description="Helical" evidence="2">
    <location>
        <begin position="194"/>
        <end position="213"/>
    </location>
</feature>
<feature type="transmembrane region" description="Helical" evidence="2">
    <location>
        <begin position="153"/>
        <end position="173"/>
    </location>
</feature>
<feature type="compositionally biased region" description="Basic and acidic residues" evidence="1">
    <location>
        <begin position="265"/>
        <end position="293"/>
    </location>
</feature>
<feature type="transmembrane region" description="Helical" evidence="2">
    <location>
        <begin position="42"/>
        <end position="63"/>
    </location>
</feature>
<keyword evidence="4" id="KW-1185">Reference proteome</keyword>
<reference evidence="3" key="1">
    <citation type="journal article" date="2023" name="Mol. Phylogenet. Evol.">
        <title>Genome-scale phylogeny and comparative genomics of the fungal order Sordariales.</title>
        <authorList>
            <person name="Hensen N."/>
            <person name="Bonometti L."/>
            <person name="Westerberg I."/>
            <person name="Brannstrom I.O."/>
            <person name="Guillou S."/>
            <person name="Cros-Aarteil S."/>
            <person name="Calhoun S."/>
            <person name="Haridas S."/>
            <person name="Kuo A."/>
            <person name="Mondo S."/>
            <person name="Pangilinan J."/>
            <person name="Riley R."/>
            <person name="LaButti K."/>
            <person name="Andreopoulos B."/>
            <person name="Lipzen A."/>
            <person name="Chen C."/>
            <person name="Yan M."/>
            <person name="Daum C."/>
            <person name="Ng V."/>
            <person name="Clum A."/>
            <person name="Steindorff A."/>
            <person name="Ohm R.A."/>
            <person name="Martin F."/>
            <person name="Silar P."/>
            <person name="Natvig D.O."/>
            <person name="Lalanne C."/>
            <person name="Gautier V."/>
            <person name="Ament-Velasquez S.L."/>
            <person name="Kruys A."/>
            <person name="Hutchinson M.I."/>
            <person name="Powell A.J."/>
            <person name="Barry K."/>
            <person name="Miller A.N."/>
            <person name="Grigoriev I.V."/>
            <person name="Debuchy R."/>
            <person name="Gladieux P."/>
            <person name="Hiltunen Thoren M."/>
            <person name="Johannesson H."/>
        </authorList>
    </citation>
    <scope>NUCLEOTIDE SEQUENCE</scope>
    <source>
        <strain evidence="3">CBS 103.79</strain>
    </source>
</reference>
<keyword evidence="2" id="KW-1133">Transmembrane helix</keyword>
<comment type="caution">
    <text evidence="3">The sequence shown here is derived from an EMBL/GenBank/DDBJ whole genome shotgun (WGS) entry which is preliminary data.</text>
</comment>
<protein>
    <submittedName>
        <fullName evidence="3">Uncharacterized protein</fullName>
    </submittedName>
</protein>
<sequence>MASKTDYQVASLAAGFTLGFGFLTVWEAIQQTRSNRNPARSAYIYMVWGEIVANLAIGIMGWLFLDGILGPTVPVLFFILFLWVFEIQLLMQIIINRISVIAESRETVRRVKWGTALIITLINIAVFCIFIPAHTVPPASQTYVEINKYWDPISKVLILLVDAGLNWYFLRIVKVRLLSKHGLVKYKPLVSFNTKLMVVSIGMDALLIGLMFYPNPLVFIQFHPVTYVVKLNIEMSMASLITRLAADRNVNINPLSFSQGHRSRASHDGDSRDDGGFRGVDAEPRTSDEELRKIQRGGSGIHRKFDVEVRIDSPKSTPSNEGRSSDEPGAGSFGNVGDEVSLTGRPVHGLPGAAWDATEISSTRKDGCGRQNKGSARR</sequence>
<dbReference type="AlphaFoldDB" id="A0AAN6MGL1"/>
<evidence type="ECO:0000313" key="3">
    <source>
        <dbReference type="EMBL" id="KAK3899756.1"/>
    </source>
</evidence>
<evidence type="ECO:0000256" key="2">
    <source>
        <dbReference type="SAM" id="Phobius"/>
    </source>
</evidence>
<feature type="transmembrane region" description="Helical" evidence="2">
    <location>
        <begin position="12"/>
        <end position="30"/>
    </location>
</feature>
<dbReference type="EMBL" id="MU855745">
    <property type="protein sequence ID" value="KAK3899756.1"/>
    <property type="molecule type" value="Genomic_DNA"/>
</dbReference>
<dbReference type="PANTHER" id="PTHR35179:SF1">
    <property type="entry name" value="INTEGRAL MEMBRANE PROTEIN"/>
    <property type="match status" value="1"/>
</dbReference>
<gene>
    <name evidence="3" type="ORF">C8A05DRAFT_36618</name>
</gene>